<dbReference type="Gene3D" id="1.25.40.20">
    <property type="entry name" value="Ankyrin repeat-containing domain"/>
    <property type="match status" value="2"/>
</dbReference>
<reference evidence="4" key="1">
    <citation type="submission" date="2015-04" db="EMBL/GenBank/DDBJ databases">
        <title>The genome sequence of the plant pathogenic Rhizarian Plasmodiophora brassicae reveals insights in its biotrophic life cycle and the origin of chitin synthesis.</title>
        <authorList>
            <person name="Schwelm A."/>
            <person name="Fogelqvist J."/>
            <person name="Knaust A."/>
            <person name="Julke S."/>
            <person name="Lilja T."/>
            <person name="Dhandapani V."/>
            <person name="Bonilla-Rosso G."/>
            <person name="Karlsson M."/>
            <person name="Shevchenko A."/>
            <person name="Choi S.R."/>
            <person name="Kim H.G."/>
            <person name="Park J.Y."/>
            <person name="Lim Y.P."/>
            <person name="Ludwig-Muller J."/>
            <person name="Dixelius C."/>
        </authorList>
    </citation>
    <scope>NUCLEOTIDE SEQUENCE</scope>
    <source>
        <tissue evidence="4">Potato root galls</tissue>
    </source>
</reference>
<accession>A0A0H5R2J9</accession>
<dbReference type="AlphaFoldDB" id="A0A0H5R2J9"/>
<sequence>TIISILEATRTTTIDDMDHNGMTDLPGCSCPTFVHDRLGQDVNRQAISEIIHVRNRYGQTALFLAVALARVDIAQILLENGADPNITNFDGNTPLYTQLPTKLSDEVILLAIENLDVNHAGNHGATLLHRAIEWRREAVVEYLLKNGANPLIADLNGNTALHLAIYHNL</sequence>
<feature type="non-terminal residue" evidence="4">
    <location>
        <position position="169"/>
    </location>
</feature>
<proteinExistence type="predicted"/>
<feature type="repeat" description="ANK" evidence="3">
    <location>
        <begin position="57"/>
        <end position="89"/>
    </location>
</feature>
<dbReference type="PROSITE" id="PS50088">
    <property type="entry name" value="ANK_REPEAT"/>
    <property type="match status" value="2"/>
</dbReference>
<dbReference type="EMBL" id="HACM01007690">
    <property type="protein sequence ID" value="CRZ08132.1"/>
    <property type="molecule type" value="Transcribed_RNA"/>
</dbReference>
<feature type="repeat" description="ANK" evidence="3">
    <location>
        <begin position="123"/>
        <end position="155"/>
    </location>
</feature>
<dbReference type="SUPFAM" id="SSF48403">
    <property type="entry name" value="Ankyrin repeat"/>
    <property type="match status" value="1"/>
</dbReference>
<keyword evidence="2 3" id="KW-0040">ANK repeat</keyword>
<dbReference type="GO" id="GO:0004842">
    <property type="term" value="F:ubiquitin-protein transferase activity"/>
    <property type="evidence" value="ECO:0007669"/>
    <property type="project" value="TreeGrafter"/>
</dbReference>
<evidence type="ECO:0000313" key="4">
    <source>
        <dbReference type="EMBL" id="CRZ08132.1"/>
    </source>
</evidence>
<dbReference type="PANTHER" id="PTHR24171:SF8">
    <property type="entry name" value="BRCA1-ASSOCIATED RING DOMAIN PROTEIN 1"/>
    <property type="match status" value="1"/>
</dbReference>
<keyword evidence="1" id="KW-0677">Repeat</keyword>
<dbReference type="GO" id="GO:0085020">
    <property type="term" value="P:protein K6-linked ubiquitination"/>
    <property type="evidence" value="ECO:0007669"/>
    <property type="project" value="TreeGrafter"/>
</dbReference>
<evidence type="ECO:0000256" key="1">
    <source>
        <dbReference type="ARBA" id="ARBA00022737"/>
    </source>
</evidence>
<dbReference type="Pfam" id="PF13857">
    <property type="entry name" value="Ank_5"/>
    <property type="match status" value="1"/>
</dbReference>
<dbReference type="SMART" id="SM00248">
    <property type="entry name" value="ANK"/>
    <property type="match status" value="2"/>
</dbReference>
<dbReference type="InterPro" id="IPR002110">
    <property type="entry name" value="Ankyrin_rpt"/>
</dbReference>
<dbReference type="InterPro" id="IPR036770">
    <property type="entry name" value="Ankyrin_rpt-contain_sf"/>
</dbReference>
<feature type="non-terminal residue" evidence="4">
    <location>
        <position position="1"/>
    </location>
</feature>
<dbReference type="PROSITE" id="PS50297">
    <property type="entry name" value="ANK_REP_REGION"/>
    <property type="match status" value="2"/>
</dbReference>
<evidence type="ECO:0000256" key="2">
    <source>
        <dbReference type="ARBA" id="ARBA00023043"/>
    </source>
</evidence>
<dbReference type="Pfam" id="PF13637">
    <property type="entry name" value="Ank_4"/>
    <property type="match status" value="1"/>
</dbReference>
<evidence type="ECO:0000256" key="3">
    <source>
        <dbReference type="PROSITE-ProRule" id="PRU00023"/>
    </source>
</evidence>
<name>A0A0H5R2J9_9EUKA</name>
<dbReference type="PANTHER" id="PTHR24171">
    <property type="entry name" value="ANKYRIN REPEAT DOMAIN-CONTAINING PROTEIN 39-RELATED"/>
    <property type="match status" value="1"/>
</dbReference>
<protein>
    <submittedName>
        <fullName evidence="4">Uncharacterized protein</fullName>
    </submittedName>
</protein>
<organism evidence="4">
    <name type="scientific">Spongospora subterranea</name>
    <dbReference type="NCBI Taxonomy" id="70186"/>
    <lineage>
        <taxon>Eukaryota</taxon>
        <taxon>Sar</taxon>
        <taxon>Rhizaria</taxon>
        <taxon>Endomyxa</taxon>
        <taxon>Phytomyxea</taxon>
        <taxon>Plasmodiophorida</taxon>
        <taxon>Plasmodiophoridae</taxon>
        <taxon>Spongospora</taxon>
    </lineage>
</organism>